<protein>
    <submittedName>
        <fullName evidence="1">Uncharacterized protein</fullName>
    </submittedName>
</protein>
<proteinExistence type="predicted"/>
<comment type="caution">
    <text evidence="1">The sequence shown here is derived from an EMBL/GenBank/DDBJ whole genome shotgun (WGS) entry which is preliminary data.</text>
</comment>
<accession>A0A4R8QBZ2</accession>
<evidence type="ECO:0000313" key="2">
    <source>
        <dbReference type="Proteomes" id="UP000295083"/>
    </source>
</evidence>
<organism evidence="1 2">
    <name type="scientific">Colletotrichum spinosum</name>
    <dbReference type="NCBI Taxonomy" id="1347390"/>
    <lineage>
        <taxon>Eukaryota</taxon>
        <taxon>Fungi</taxon>
        <taxon>Dikarya</taxon>
        <taxon>Ascomycota</taxon>
        <taxon>Pezizomycotina</taxon>
        <taxon>Sordariomycetes</taxon>
        <taxon>Hypocreomycetidae</taxon>
        <taxon>Glomerellales</taxon>
        <taxon>Glomerellaceae</taxon>
        <taxon>Colletotrichum</taxon>
        <taxon>Colletotrichum orbiculare species complex</taxon>
    </lineage>
</organism>
<dbReference type="Proteomes" id="UP000295083">
    <property type="component" value="Unassembled WGS sequence"/>
</dbReference>
<keyword evidence="2" id="KW-1185">Reference proteome</keyword>
<sequence>MLSRLQASRNSLRNPVTTSSCPAALLLCECPSTVHNNETKLASIPAGSKAGQREQLQVYAVPNASTHRRRGDAANNLTVTAPTLHERCATATTPGPVRAQREHSGEPSDMGYQRLNMDPLFDILVYCSCDLFQHLSSQGSGAVGSSSLPKETRVRGMYLRASVPPVGREVAQ</sequence>
<dbReference type="EMBL" id="QAPG01000065">
    <property type="protein sequence ID" value="TDZ33404.1"/>
    <property type="molecule type" value="Genomic_DNA"/>
</dbReference>
<gene>
    <name evidence="1" type="ORF">C8035_v011832</name>
</gene>
<name>A0A4R8QBZ2_9PEZI</name>
<evidence type="ECO:0000313" key="1">
    <source>
        <dbReference type="EMBL" id="TDZ33404.1"/>
    </source>
</evidence>
<dbReference type="AlphaFoldDB" id="A0A4R8QBZ2"/>
<reference evidence="1 2" key="1">
    <citation type="submission" date="2018-11" db="EMBL/GenBank/DDBJ databases">
        <title>Genome sequence and assembly of Colletotrichum spinosum.</title>
        <authorList>
            <person name="Gan P."/>
            <person name="Shirasu K."/>
        </authorList>
    </citation>
    <scope>NUCLEOTIDE SEQUENCE [LARGE SCALE GENOMIC DNA]</scope>
    <source>
        <strain evidence="1 2">CBS 515.97</strain>
    </source>
</reference>